<evidence type="ECO:0000256" key="1">
    <source>
        <dbReference type="ARBA" id="ARBA00011982"/>
    </source>
</evidence>
<keyword evidence="11" id="KW-1185">Reference proteome</keyword>
<keyword evidence="4" id="KW-0378">Hydrolase</keyword>
<dbReference type="SUPFAM" id="SSF52200">
    <property type="entry name" value="Toll/Interleukin receptor TIR domain"/>
    <property type="match status" value="1"/>
</dbReference>
<dbReference type="Pfam" id="PF00931">
    <property type="entry name" value="NB-ARC"/>
    <property type="match status" value="1"/>
</dbReference>
<dbReference type="FunFam" id="3.40.50.300:FF:001002">
    <property type="entry name" value="Disease resistance protein (TIR-NBS-LRR class)"/>
    <property type="match status" value="1"/>
</dbReference>
<dbReference type="InterPro" id="IPR002182">
    <property type="entry name" value="NB-ARC"/>
</dbReference>
<evidence type="ECO:0000313" key="10">
    <source>
        <dbReference type="EMBL" id="KAL1221933.1"/>
    </source>
</evidence>
<dbReference type="PANTHER" id="PTHR11017">
    <property type="entry name" value="LEUCINE-RICH REPEAT-CONTAINING PROTEIN"/>
    <property type="match status" value="1"/>
</dbReference>
<dbReference type="SUPFAM" id="SSF52540">
    <property type="entry name" value="P-loop containing nucleoside triphosphate hydrolases"/>
    <property type="match status" value="1"/>
</dbReference>
<evidence type="ECO:0000256" key="8">
    <source>
        <dbReference type="SAM" id="MobiDB-lite"/>
    </source>
</evidence>
<evidence type="ECO:0000256" key="3">
    <source>
        <dbReference type="ARBA" id="ARBA00022737"/>
    </source>
</evidence>
<dbReference type="GO" id="GO:0006952">
    <property type="term" value="P:defense response"/>
    <property type="evidence" value="ECO:0007669"/>
    <property type="project" value="UniProtKB-KW"/>
</dbReference>
<dbReference type="GO" id="GO:0061809">
    <property type="term" value="F:NAD+ nucleosidase activity, cyclic ADP-ribose generating"/>
    <property type="evidence" value="ECO:0007669"/>
    <property type="project" value="UniProtKB-EC"/>
</dbReference>
<dbReference type="FunFam" id="3.40.50.10140:FF:000007">
    <property type="entry name" value="Disease resistance protein (TIR-NBS-LRR class)"/>
    <property type="match status" value="1"/>
</dbReference>
<dbReference type="InterPro" id="IPR000157">
    <property type="entry name" value="TIR_dom"/>
</dbReference>
<protein>
    <recommendedName>
        <fullName evidence="1">ADP-ribosyl cyclase/cyclic ADP-ribose hydrolase</fullName>
        <ecNumber evidence="1">3.2.2.6</ecNumber>
    </recommendedName>
</protein>
<dbReference type="Proteomes" id="UP001558713">
    <property type="component" value="Unassembled WGS sequence"/>
</dbReference>
<dbReference type="PRINTS" id="PR00364">
    <property type="entry name" value="DISEASERSIST"/>
</dbReference>
<dbReference type="Gene3D" id="1.10.8.430">
    <property type="entry name" value="Helical domain of apoptotic protease-activating factors"/>
    <property type="match status" value="1"/>
</dbReference>
<proteinExistence type="predicted"/>
<dbReference type="Pfam" id="PF01582">
    <property type="entry name" value="TIR"/>
    <property type="match status" value="1"/>
</dbReference>
<dbReference type="AlphaFoldDB" id="A0ABD1BXJ2"/>
<evidence type="ECO:0000256" key="2">
    <source>
        <dbReference type="ARBA" id="ARBA00022614"/>
    </source>
</evidence>
<feature type="compositionally biased region" description="Polar residues" evidence="8">
    <location>
        <begin position="1078"/>
        <end position="1094"/>
    </location>
</feature>
<dbReference type="InterPro" id="IPR045344">
    <property type="entry name" value="C-JID"/>
</dbReference>
<dbReference type="InterPro" id="IPR027417">
    <property type="entry name" value="P-loop_NTPase"/>
</dbReference>
<comment type="caution">
    <text evidence="10">The sequence shown here is derived from an EMBL/GenBank/DDBJ whole genome shotgun (WGS) entry which is preliminary data.</text>
</comment>
<dbReference type="InterPro" id="IPR032675">
    <property type="entry name" value="LRR_dom_sf"/>
</dbReference>
<dbReference type="SUPFAM" id="SSF52058">
    <property type="entry name" value="L domain-like"/>
    <property type="match status" value="1"/>
</dbReference>
<dbReference type="SUPFAM" id="SSF46785">
    <property type="entry name" value="Winged helix' DNA-binding domain"/>
    <property type="match status" value="1"/>
</dbReference>
<dbReference type="InterPro" id="IPR035897">
    <property type="entry name" value="Toll_tir_struct_dom_sf"/>
</dbReference>
<comment type="catalytic activity">
    <reaction evidence="7">
        <text>NAD(+) + H2O = ADP-D-ribose + nicotinamide + H(+)</text>
        <dbReference type="Rhea" id="RHEA:16301"/>
        <dbReference type="ChEBI" id="CHEBI:15377"/>
        <dbReference type="ChEBI" id="CHEBI:15378"/>
        <dbReference type="ChEBI" id="CHEBI:17154"/>
        <dbReference type="ChEBI" id="CHEBI:57540"/>
        <dbReference type="ChEBI" id="CHEBI:57967"/>
        <dbReference type="EC" id="3.2.2.6"/>
    </reaction>
    <physiologicalReaction direction="left-to-right" evidence="7">
        <dbReference type="Rhea" id="RHEA:16302"/>
    </physiologicalReaction>
</comment>
<dbReference type="InterPro" id="IPR044974">
    <property type="entry name" value="Disease_R_plants"/>
</dbReference>
<dbReference type="InterPro" id="IPR058192">
    <property type="entry name" value="WHD_ROQ1-like"/>
</dbReference>
<dbReference type="Gene3D" id="3.40.50.10140">
    <property type="entry name" value="Toll/interleukin-1 receptor homology (TIR) domain"/>
    <property type="match status" value="1"/>
</dbReference>
<keyword evidence="5" id="KW-0611">Plant defense</keyword>
<sequence>MSSSSASSSSHMKIYDVFTSFHGADVRQGFLSHLHTHFESKAITTFNDQGMERGQTIKPELDKAIRESRVLIVVFSKDYASSSWCLDELVEIFNCKEAQGQTVIPIFYKVDPSDVKKQRGDFGRAFEKTCEEKSEKVKQTWSKVLADVATIAGEHSLNWPNEAEMIQKIATNVLEKLNPTPSIDFEDKVGLEAHLRNLYSLLDLESDDVKMIGIWGPAGIGKTTIAEALYSQLSSRFKLKCFMENLKDSCKSTESKFSLQSQLLSKILNQKNMRVYHLGAIKARLQDQRVLIVLDDVDDLNQLEVLAKELSWFGSGSRIIVTTEDKQILKAHGIHNIYHVDFPSKEEALEMLCRSAFKQRSVLDGFEELANKVAEFCGYLPLGLSVVGSSLREQSKHEWELQLSRIETSLDRKTENILRVGYDRLLKEDQSLFLHIACFFNNDNVDHVSSLLADSHDVEIGLKTLAEKSLVHTHGTIVMHYLLQKLGRQIVVEQSKEPGKRQFLVEVEDIRDVLENETGTESVIGISLDTSKIGKDDNVSVGKRAFKGMSNHQFLRIYGSWYGEKAKFQIPEDMEFSSRFRLFHWEFYPGKSLPGFKPNRLVELHMPHSNLEKLWEGIARLPNLKSIDLNRSHCLKEIPNLLNATNLETFNLEYCSSLVELPSSIRNLHKLKKLKMDGCKKLRDIPTNINLASLEEVEMWDCYQLRSFPDFSMNIRELRVGSTQIEEIPSSIRNLHKLKKLIMYDCKKLRDIPTNINLPSLEFFSVSGCSRLASFPDISSNVKELRVNGTKIKDVPLSVVRCWSRLECLNIGSRSLKRLTHVPLSVRLINLSNSDIERIPDCVIALPHLVKILVNNCPKIVSITAFPPSLESLYANDCASLKKVCCSFHKPIKILSFNNSEKLDTESRRRIIQQSVDDYISLPGKEIPAEFTHKATGKSIIISLASGTFSASSRFKACILLSPNCYGNFEISCRQRSKGDLNTVDCSRPAWIHEKWLSEHLFIFSGDLFPQQNRCHEVDVTISEITFEFSGREHDDKIIECGVEIMTEEAEGSSSSQVDNLETESNRSQVDTLETEISRSQVDNFEIESSSSSEVDYDGGNNTDGDGDEDNEAEGFKLSQDENIKTSKDTGFRSWLRKLGLKRKR</sequence>
<dbReference type="Pfam" id="PF23282">
    <property type="entry name" value="WHD_ROQ1"/>
    <property type="match status" value="1"/>
</dbReference>
<dbReference type="InterPro" id="IPR036390">
    <property type="entry name" value="WH_DNA-bd_sf"/>
</dbReference>
<evidence type="ECO:0000256" key="6">
    <source>
        <dbReference type="ARBA" id="ARBA00023027"/>
    </source>
</evidence>
<accession>A0ABD1BXJ2</accession>
<organism evidence="10 11">
    <name type="scientific">Cardamine amara subsp. amara</name>
    <dbReference type="NCBI Taxonomy" id="228776"/>
    <lineage>
        <taxon>Eukaryota</taxon>
        <taxon>Viridiplantae</taxon>
        <taxon>Streptophyta</taxon>
        <taxon>Embryophyta</taxon>
        <taxon>Tracheophyta</taxon>
        <taxon>Spermatophyta</taxon>
        <taxon>Magnoliopsida</taxon>
        <taxon>eudicotyledons</taxon>
        <taxon>Gunneridae</taxon>
        <taxon>Pentapetalae</taxon>
        <taxon>rosids</taxon>
        <taxon>malvids</taxon>
        <taxon>Brassicales</taxon>
        <taxon>Brassicaceae</taxon>
        <taxon>Cardamineae</taxon>
        <taxon>Cardamine</taxon>
    </lineage>
</organism>
<dbReference type="EC" id="3.2.2.6" evidence="1"/>
<gene>
    <name evidence="10" type="ORF">V5N11_002928</name>
</gene>
<evidence type="ECO:0000256" key="5">
    <source>
        <dbReference type="ARBA" id="ARBA00022821"/>
    </source>
</evidence>
<reference evidence="10 11" key="1">
    <citation type="submission" date="2024-04" db="EMBL/GenBank/DDBJ databases">
        <title>Genome assembly C_amara_ONT_v2.</title>
        <authorList>
            <person name="Yant L."/>
            <person name="Moore C."/>
            <person name="Slenker M."/>
        </authorList>
    </citation>
    <scope>NUCLEOTIDE SEQUENCE [LARGE SCALE GENOMIC DNA]</scope>
    <source>
        <tissue evidence="10">Leaf</tissue>
    </source>
</reference>
<dbReference type="InterPro" id="IPR011713">
    <property type="entry name" value="Leu-rich_rpt_3"/>
</dbReference>
<dbReference type="Gene3D" id="3.40.50.300">
    <property type="entry name" value="P-loop containing nucleotide triphosphate hydrolases"/>
    <property type="match status" value="1"/>
</dbReference>
<dbReference type="FunFam" id="3.80.10.10:FF:000386">
    <property type="entry name" value="Disease resistance protein RPS4"/>
    <property type="match status" value="1"/>
</dbReference>
<name>A0ABD1BXJ2_CARAN</name>
<dbReference type="FunFam" id="1.10.8.430:FF:000002">
    <property type="entry name" value="Disease resistance protein (TIR-NBS-LRR class)"/>
    <property type="match status" value="1"/>
</dbReference>
<dbReference type="EMBL" id="JBANAX010000113">
    <property type="protein sequence ID" value="KAL1221933.1"/>
    <property type="molecule type" value="Genomic_DNA"/>
</dbReference>
<evidence type="ECO:0000259" key="9">
    <source>
        <dbReference type="PROSITE" id="PS50104"/>
    </source>
</evidence>
<keyword evidence="6" id="KW-0520">NAD</keyword>
<evidence type="ECO:0000256" key="4">
    <source>
        <dbReference type="ARBA" id="ARBA00022801"/>
    </source>
</evidence>
<keyword evidence="3" id="KW-0677">Repeat</keyword>
<dbReference type="PANTHER" id="PTHR11017:SF291">
    <property type="entry name" value="ADP-RIBOSYL CYCLASE_CYCLIC ADP-RIBOSE HYDROLASE-RELATED"/>
    <property type="match status" value="1"/>
</dbReference>
<dbReference type="PROSITE" id="PS50104">
    <property type="entry name" value="TIR"/>
    <property type="match status" value="1"/>
</dbReference>
<evidence type="ECO:0000256" key="7">
    <source>
        <dbReference type="ARBA" id="ARBA00047304"/>
    </source>
</evidence>
<dbReference type="Pfam" id="PF20160">
    <property type="entry name" value="C-JID"/>
    <property type="match status" value="1"/>
</dbReference>
<dbReference type="Pfam" id="PF07725">
    <property type="entry name" value="LRR_3"/>
    <property type="match status" value="1"/>
</dbReference>
<dbReference type="InterPro" id="IPR042197">
    <property type="entry name" value="Apaf_helical"/>
</dbReference>
<evidence type="ECO:0000313" key="11">
    <source>
        <dbReference type="Proteomes" id="UP001558713"/>
    </source>
</evidence>
<feature type="region of interest" description="Disordered" evidence="8">
    <location>
        <begin position="1049"/>
        <end position="1124"/>
    </location>
</feature>
<keyword evidence="2" id="KW-0433">Leucine-rich repeat</keyword>
<dbReference type="SMART" id="SM00255">
    <property type="entry name" value="TIR"/>
    <property type="match status" value="1"/>
</dbReference>
<dbReference type="Gene3D" id="3.80.10.10">
    <property type="entry name" value="Ribonuclease Inhibitor"/>
    <property type="match status" value="2"/>
</dbReference>
<feature type="domain" description="TIR" evidence="9">
    <location>
        <begin position="13"/>
        <end position="177"/>
    </location>
</feature>